<sequence>MNKNMGEAAPTVQGQRYTDSHGECDVDRDSHASLDSDVWWSEQRRGEDVKSRREFPPEEGNVLTLKLPHDGERAVSTGQKRRNKQRRDDDGRK</sequence>
<evidence type="ECO:0000313" key="4">
    <source>
        <dbReference type="Proteomes" id="UP000693946"/>
    </source>
</evidence>
<dbReference type="AlphaFoldDB" id="A0AAV6QIJ0"/>
<dbReference type="EMBL" id="JAGKHQ010001843">
    <property type="protein sequence ID" value="KAG7453561.1"/>
    <property type="molecule type" value="Genomic_DNA"/>
</dbReference>
<accession>A0AAV6QIJ0</accession>
<feature type="compositionally biased region" description="Basic and acidic residues" evidence="1">
    <location>
        <begin position="18"/>
        <end position="34"/>
    </location>
</feature>
<proteinExistence type="predicted"/>
<protein>
    <submittedName>
        <fullName evidence="3">Uncharacterized protein</fullName>
    </submittedName>
</protein>
<feature type="region of interest" description="Disordered" evidence="1">
    <location>
        <begin position="1"/>
        <end position="93"/>
    </location>
</feature>
<evidence type="ECO:0000256" key="1">
    <source>
        <dbReference type="SAM" id="MobiDB-lite"/>
    </source>
</evidence>
<organism evidence="3 4">
    <name type="scientific">Solea senegalensis</name>
    <name type="common">Senegalese sole</name>
    <dbReference type="NCBI Taxonomy" id="28829"/>
    <lineage>
        <taxon>Eukaryota</taxon>
        <taxon>Metazoa</taxon>
        <taxon>Chordata</taxon>
        <taxon>Craniata</taxon>
        <taxon>Vertebrata</taxon>
        <taxon>Euteleostomi</taxon>
        <taxon>Actinopterygii</taxon>
        <taxon>Neopterygii</taxon>
        <taxon>Teleostei</taxon>
        <taxon>Neoteleostei</taxon>
        <taxon>Acanthomorphata</taxon>
        <taxon>Carangaria</taxon>
        <taxon>Pleuronectiformes</taxon>
        <taxon>Pleuronectoidei</taxon>
        <taxon>Soleidae</taxon>
        <taxon>Solea</taxon>
    </lineage>
</organism>
<evidence type="ECO:0000313" key="2">
    <source>
        <dbReference type="EMBL" id="KAG7453561.1"/>
    </source>
</evidence>
<dbReference type="EMBL" id="JAGKHQ010000017">
    <property type="protein sequence ID" value="KAG7489894.1"/>
    <property type="molecule type" value="Genomic_DNA"/>
</dbReference>
<gene>
    <name evidence="2" type="ORF">JOB18_003189</name>
    <name evidence="3" type="ORF">JOB18_022956</name>
</gene>
<name>A0AAV6QIJ0_SOLSE</name>
<comment type="caution">
    <text evidence="3">The sequence shown here is derived from an EMBL/GenBank/DDBJ whole genome shotgun (WGS) entry which is preliminary data.</text>
</comment>
<keyword evidence="4" id="KW-1185">Reference proteome</keyword>
<feature type="compositionally biased region" description="Basic and acidic residues" evidence="1">
    <location>
        <begin position="42"/>
        <end position="56"/>
    </location>
</feature>
<reference evidence="3 4" key="1">
    <citation type="journal article" date="2021" name="Sci. Rep.">
        <title>Chromosome anchoring in Senegalese sole (Solea senegalensis) reveals sex-associated markers and genome rearrangements in flatfish.</title>
        <authorList>
            <person name="Guerrero-Cozar I."/>
            <person name="Gomez-Garrido J."/>
            <person name="Berbel C."/>
            <person name="Martinez-Blanch J.F."/>
            <person name="Alioto T."/>
            <person name="Claros M.G."/>
            <person name="Gagnaire P.A."/>
            <person name="Manchado M."/>
        </authorList>
    </citation>
    <scope>NUCLEOTIDE SEQUENCE [LARGE SCALE GENOMIC DNA]</scope>
    <source>
        <strain evidence="3">Sse05_10M</strain>
    </source>
</reference>
<dbReference type="Proteomes" id="UP000693946">
    <property type="component" value="Linkage Group LG5"/>
</dbReference>
<reference evidence="3" key="2">
    <citation type="submission" date="2021-03" db="EMBL/GenBank/DDBJ databases">
        <authorList>
            <person name="Guerrero-Cozar I."/>
            <person name="Gomez-Garrido J."/>
            <person name="Berbel C."/>
            <person name="Martinez-Blanch J.F."/>
            <person name="Alioto T."/>
            <person name="Claros M.G."/>
            <person name="Gagnaire P.A."/>
            <person name="Manchado M."/>
        </authorList>
    </citation>
    <scope>NUCLEOTIDE SEQUENCE</scope>
    <source>
        <strain evidence="3">Sse05_10M</strain>
        <tissue evidence="3">Blood</tissue>
    </source>
</reference>
<evidence type="ECO:0000313" key="3">
    <source>
        <dbReference type="EMBL" id="KAG7489894.1"/>
    </source>
</evidence>